<dbReference type="InterPro" id="IPR050109">
    <property type="entry name" value="HTH-type_TetR-like_transc_reg"/>
</dbReference>
<proteinExistence type="predicted"/>
<feature type="DNA-binding region" description="H-T-H motif" evidence="2">
    <location>
        <begin position="42"/>
        <end position="61"/>
    </location>
</feature>
<evidence type="ECO:0000313" key="5">
    <source>
        <dbReference type="Proteomes" id="UP001500466"/>
    </source>
</evidence>
<organism evidence="4 5">
    <name type="scientific">Yinghuangia aomiensis</name>
    <dbReference type="NCBI Taxonomy" id="676205"/>
    <lineage>
        <taxon>Bacteria</taxon>
        <taxon>Bacillati</taxon>
        <taxon>Actinomycetota</taxon>
        <taxon>Actinomycetes</taxon>
        <taxon>Kitasatosporales</taxon>
        <taxon>Streptomycetaceae</taxon>
        <taxon>Yinghuangia</taxon>
    </lineage>
</organism>
<name>A0ABP9I9V1_9ACTN</name>
<dbReference type="RefSeq" id="WP_345680492.1">
    <property type="nucleotide sequence ID" value="NZ_BAABHS010000047.1"/>
</dbReference>
<keyword evidence="1 2" id="KW-0238">DNA-binding</keyword>
<dbReference type="Pfam" id="PF00440">
    <property type="entry name" value="TetR_N"/>
    <property type="match status" value="1"/>
</dbReference>
<feature type="domain" description="HTH tetR-type" evidence="3">
    <location>
        <begin position="19"/>
        <end position="79"/>
    </location>
</feature>
<dbReference type="PANTHER" id="PTHR30055:SF209">
    <property type="entry name" value="POSSIBLE TRANSCRIPTIONAL REGULATORY PROTEIN (PROBABLY TETR-FAMILY)"/>
    <property type="match status" value="1"/>
</dbReference>
<reference evidence="5" key="1">
    <citation type="journal article" date="2019" name="Int. J. Syst. Evol. Microbiol.">
        <title>The Global Catalogue of Microorganisms (GCM) 10K type strain sequencing project: providing services to taxonomists for standard genome sequencing and annotation.</title>
        <authorList>
            <consortium name="The Broad Institute Genomics Platform"/>
            <consortium name="The Broad Institute Genome Sequencing Center for Infectious Disease"/>
            <person name="Wu L."/>
            <person name="Ma J."/>
        </authorList>
    </citation>
    <scope>NUCLEOTIDE SEQUENCE [LARGE SCALE GENOMIC DNA]</scope>
    <source>
        <strain evidence="5">JCM 17986</strain>
    </source>
</reference>
<evidence type="ECO:0000259" key="3">
    <source>
        <dbReference type="PROSITE" id="PS50977"/>
    </source>
</evidence>
<dbReference type="Gene3D" id="1.10.357.10">
    <property type="entry name" value="Tetracycline Repressor, domain 2"/>
    <property type="match status" value="1"/>
</dbReference>
<dbReference type="PANTHER" id="PTHR30055">
    <property type="entry name" value="HTH-TYPE TRANSCRIPTIONAL REGULATOR RUTR"/>
    <property type="match status" value="1"/>
</dbReference>
<dbReference type="PRINTS" id="PR00455">
    <property type="entry name" value="HTHTETR"/>
</dbReference>
<comment type="caution">
    <text evidence="4">The sequence shown here is derived from an EMBL/GenBank/DDBJ whole genome shotgun (WGS) entry which is preliminary data.</text>
</comment>
<dbReference type="Proteomes" id="UP001500466">
    <property type="component" value="Unassembled WGS sequence"/>
</dbReference>
<dbReference type="SUPFAM" id="SSF46689">
    <property type="entry name" value="Homeodomain-like"/>
    <property type="match status" value="1"/>
</dbReference>
<evidence type="ECO:0000313" key="4">
    <source>
        <dbReference type="EMBL" id="GAA4992728.1"/>
    </source>
</evidence>
<keyword evidence="5" id="KW-1185">Reference proteome</keyword>
<gene>
    <name evidence="4" type="ORF">GCM10023205_76690</name>
</gene>
<accession>A0ABP9I9V1</accession>
<dbReference type="InterPro" id="IPR009057">
    <property type="entry name" value="Homeodomain-like_sf"/>
</dbReference>
<evidence type="ECO:0000256" key="1">
    <source>
        <dbReference type="ARBA" id="ARBA00023125"/>
    </source>
</evidence>
<protein>
    <submittedName>
        <fullName evidence="4">TetR/AcrR family transcriptional regulator</fullName>
    </submittedName>
</protein>
<dbReference type="EMBL" id="BAABHS010000047">
    <property type="protein sequence ID" value="GAA4992728.1"/>
    <property type="molecule type" value="Genomic_DNA"/>
</dbReference>
<dbReference type="PROSITE" id="PS50977">
    <property type="entry name" value="HTH_TETR_2"/>
    <property type="match status" value="1"/>
</dbReference>
<evidence type="ECO:0000256" key="2">
    <source>
        <dbReference type="PROSITE-ProRule" id="PRU00335"/>
    </source>
</evidence>
<dbReference type="InterPro" id="IPR001647">
    <property type="entry name" value="HTH_TetR"/>
</dbReference>
<sequence length="205" mass="22038">MDRSVVPFGKPRGERADAVRNRERLLETARELIAEYGVEHVTMDGLAERAGLGKGTVFRRFGTRSGIFQALLDAAERQFQEQVLSGPPPLGPGADPVARLVAYGRARIAFLLANHAVARAALDRAQPIPAGDASVSQLHIRVLLGQADVRMPSLDGLSIQLTAALEGPLLLYLSMSGSSVPPTRDVDRLLGDSWQALVERITATP</sequence>